<keyword evidence="3" id="KW-1185">Reference proteome</keyword>
<evidence type="ECO:0000313" key="3">
    <source>
        <dbReference type="Proteomes" id="UP000193411"/>
    </source>
</evidence>
<sequence length="379" mass="41467">DLVFYGALVNYGPWADRQRAAMQRFFFPFIYRNAETSPMLNPGEWRVHPSLRVYLRFVGRTVWRVPVREPSKHVKLGTQGAGGAGAGVGAEGPRAYGWLDIGFAGGSATIHVPMLTQRTLGSTTSAHVQLDAVTLASSVNYVDLLASRSVTVNVAMPSPQVWNAPRTWDVGVALDAPVVHLLRDHITLIQDLVADWGAVDVRIPRPPGHPLGVFVPFTYRVKVSVKDIELRLCVNELNVIDVPNDLAENNYYIIHAHSLAATVTIPLTRFQPTTTPVSFSITLSDAHAHFSFSPSSTLGAFTSADARDSLRLARTCISGTYTYHAVASPLVPDLLQLTIDAHSGTLAAYGYLARYLILLVDNYVGLTPEYMTLDEFKLA</sequence>
<dbReference type="InterPro" id="IPR048636">
    <property type="entry name" value="Csf1_N"/>
</dbReference>
<dbReference type="OrthoDB" id="10051416at2759"/>
<dbReference type="EMBL" id="MCFL01000030">
    <property type="protein sequence ID" value="ORZ34220.1"/>
    <property type="molecule type" value="Genomic_DNA"/>
</dbReference>
<feature type="domain" description="Csf1 N-terminal" evidence="1">
    <location>
        <begin position="1"/>
        <end position="376"/>
    </location>
</feature>
<dbReference type="STRING" id="765915.A0A1Y2HI02"/>
<feature type="non-terminal residue" evidence="2">
    <location>
        <position position="379"/>
    </location>
</feature>
<reference evidence="2 3" key="1">
    <citation type="submission" date="2016-07" db="EMBL/GenBank/DDBJ databases">
        <title>Pervasive Adenine N6-methylation of Active Genes in Fungi.</title>
        <authorList>
            <consortium name="DOE Joint Genome Institute"/>
            <person name="Mondo S.J."/>
            <person name="Dannebaum R.O."/>
            <person name="Kuo R.C."/>
            <person name="Labutti K."/>
            <person name="Haridas S."/>
            <person name="Kuo A."/>
            <person name="Salamov A."/>
            <person name="Ahrendt S.R."/>
            <person name="Lipzen A."/>
            <person name="Sullivan W."/>
            <person name="Andreopoulos W.B."/>
            <person name="Clum A."/>
            <person name="Lindquist E."/>
            <person name="Daum C."/>
            <person name="Ramamoorthy G.K."/>
            <person name="Gryganskyi A."/>
            <person name="Culley D."/>
            <person name="Magnuson J.K."/>
            <person name="James T.Y."/>
            <person name="O'Malley M.A."/>
            <person name="Stajich J.E."/>
            <person name="Spatafora J.W."/>
            <person name="Visel A."/>
            <person name="Grigoriev I.V."/>
        </authorList>
    </citation>
    <scope>NUCLEOTIDE SEQUENCE [LARGE SCALE GENOMIC DNA]</scope>
    <source>
        <strain evidence="2 3">PL171</strain>
    </source>
</reference>
<dbReference type="PANTHER" id="PTHR32085">
    <property type="entry name" value="PROTEIN CSF1"/>
    <property type="match status" value="1"/>
</dbReference>
<evidence type="ECO:0000259" key="1">
    <source>
        <dbReference type="Pfam" id="PF21678"/>
    </source>
</evidence>
<dbReference type="AlphaFoldDB" id="A0A1Y2HI02"/>
<name>A0A1Y2HI02_9FUNG</name>
<dbReference type="GO" id="GO:0006113">
    <property type="term" value="P:fermentation"/>
    <property type="evidence" value="ECO:0007669"/>
    <property type="project" value="InterPro"/>
</dbReference>
<gene>
    <name evidence="2" type="ORF">BCR44DRAFT_106556</name>
</gene>
<accession>A0A1Y2HI02</accession>
<dbReference type="InterPro" id="IPR029636">
    <property type="entry name" value="Csf1"/>
</dbReference>
<dbReference type="GO" id="GO:0016020">
    <property type="term" value="C:membrane"/>
    <property type="evidence" value="ECO:0007669"/>
    <property type="project" value="InterPro"/>
</dbReference>
<feature type="non-terminal residue" evidence="2">
    <location>
        <position position="1"/>
    </location>
</feature>
<protein>
    <recommendedName>
        <fullName evidence="1">Csf1 N-terminal domain-containing protein</fullName>
    </recommendedName>
</protein>
<comment type="caution">
    <text evidence="2">The sequence shown here is derived from an EMBL/GenBank/DDBJ whole genome shotgun (WGS) entry which is preliminary data.</text>
</comment>
<dbReference type="Pfam" id="PF21678">
    <property type="entry name" value="Csf1_N"/>
    <property type="match status" value="1"/>
</dbReference>
<dbReference type="PANTHER" id="PTHR32085:SF3">
    <property type="entry name" value="PROTEIN CSF1"/>
    <property type="match status" value="1"/>
</dbReference>
<dbReference type="Proteomes" id="UP000193411">
    <property type="component" value="Unassembled WGS sequence"/>
</dbReference>
<organism evidence="2 3">
    <name type="scientific">Catenaria anguillulae PL171</name>
    <dbReference type="NCBI Taxonomy" id="765915"/>
    <lineage>
        <taxon>Eukaryota</taxon>
        <taxon>Fungi</taxon>
        <taxon>Fungi incertae sedis</taxon>
        <taxon>Blastocladiomycota</taxon>
        <taxon>Blastocladiomycetes</taxon>
        <taxon>Blastocladiales</taxon>
        <taxon>Catenariaceae</taxon>
        <taxon>Catenaria</taxon>
    </lineage>
</organism>
<proteinExistence type="predicted"/>
<evidence type="ECO:0000313" key="2">
    <source>
        <dbReference type="EMBL" id="ORZ34220.1"/>
    </source>
</evidence>